<protein>
    <recommendedName>
        <fullName evidence="5">DUF222 domain-containing protein</fullName>
    </recommendedName>
</protein>
<feature type="region of interest" description="Disordered" evidence="2">
    <location>
        <begin position="348"/>
        <end position="390"/>
    </location>
</feature>
<dbReference type="InterPro" id="IPR003615">
    <property type="entry name" value="HNH_nuc"/>
</dbReference>
<keyword evidence="4" id="KW-1185">Reference proteome</keyword>
<feature type="coiled-coil region" evidence="1">
    <location>
        <begin position="99"/>
        <end position="126"/>
    </location>
</feature>
<dbReference type="EMBL" id="BAABIW010000024">
    <property type="protein sequence ID" value="GAA5033759.1"/>
    <property type="molecule type" value="Genomic_DNA"/>
</dbReference>
<evidence type="ECO:0000313" key="3">
    <source>
        <dbReference type="EMBL" id="GAA5033759.1"/>
    </source>
</evidence>
<dbReference type="Proteomes" id="UP001500427">
    <property type="component" value="Unassembled WGS sequence"/>
</dbReference>
<evidence type="ECO:0000313" key="4">
    <source>
        <dbReference type="Proteomes" id="UP001500427"/>
    </source>
</evidence>
<keyword evidence="1" id="KW-0175">Coiled coil</keyword>
<evidence type="ECO:0000256" key="2">
    <source>
        <dbReference type="SAM" id="MobiDB-lite"/>
    </source>
</evidence>
<feature type="region of interest" description="Disordered" evidence="2">
    <location>
        <begin position="27"/>
        <end position="90"/>
    </location>
</feature>
<comment type="caution">
    <text evidence="3">The sequence shown here is derived from an EMBL/GenBank/DDBJ whole genome shotgun (WGS) entry which is preliminary data.</text>
</comment>
<evidence type="ECO:0000256" key="1">
    <source>
        <dbReference type="SAM" id="Coils"/>
    </source>
</evidence>
<feature type="compositionally biased region" description="Pro residues" evidence="2">
    <location>
        <begin position="558"/>
        <end position="568"/>
    </location>
</feature>
<gene>
    <name evidence="3" type="ORF">GCM10023258_33890</name>
</gene>
<accession>A0ABP9JM57</accession>
<feature type="region of interest" description="Disordered" evidence="2">
    <location>
        <begin position="549"/>
        <end position="568"/>
    </location>
</feature>
<proteinExistence type="predicted"/>
<sequence length="568" mass="58917">MPYLTTSPSDAGRPAVLGAFGLRLWRVSPDSDGRDGGGVGPGPEAQAGSGAPVRVGSIAEAPDGSSADARPGSLAGAGVRPGDADQATRDERLRSAERLDALARAGEDVLAEIEALERAKARVEADLLAAYGTLHSIEAQQIEALPAGAPSRLAGAVSTDRVVGEEIALATGVGPGEVAHRLALATSPRRHRLVLRALRDGAITLQRALQVVSETACLSDADVATVEESVLAPTRDGLPLSQRTFTSRLRRAVAAVDELGAAERRSRARVRRGVYCRMVADGMGCLTMTTDAATIAAILDRLDAAARTLRAAGDPRTLDQLRCDLMAEALLRGHLGAARNGAPCPGCGAPDAPNGDPREGSASGDPREGSASGDPRGSATVGEPDGRSGEAPARAWIVVPFEVAVGLSDAPCELPGHGWVTAEHARAIITRPGSVWHTLPVDVRTGEALGRPTAGYRPTAAMVAHVRAVDGTCRAPGCEVLADRCDTDHEVPYPAGPTAIGNLVSKHRHHHNLKTAGVWTSRPVPGGRPGTVEWTTLTGRTYLTRPKNWRSGVGIPPTGLPPSIPPPF</sequence>
<organism evidence="3 4">
    <name type="scientific">Terrabacter aeriphilus</name>
    <dbReference type="NCBI Taxonomy" id="515662"/>
    <lineage>
        <taxon>Bacteria</taxon>
        <taxon>Bacillati</taxon>
        <taxon>Actinomycetota</taxon>
        <taxon>Actinomycetes</taxon>
        <taxon>Micrococcales</taxon>
        <taxon>Intrasporangiaceae</taxon>
        <taxon>Terrabacter</taxon>
    </lineage>
</organism>
<evidence type="ECO:0008006" key="5">
    <source>
        <dbReference type="Google" id="ProtNLM"/>
    </source>
</evidence>
<reference evidence="4" key="1">
    <citation type="journal article" date="2019" name="Int. J. Syst. Evol. Microbiol.">
        <title>The Global Catalogue of Microorganisms (GCM) 10K type strain sequencing project: providing services to taxonomists for standard genome sequencing and annotation.</title>
        <authorList>
            <consortium name="The Broad Institute Genomics Platform"/>
            <consortium name="The Broad Institute Genome Sequencing Center for Infectious Disease"/>
            <person name="Wu L."/>
            <person name="Ma J."/>
        </authorList>
    </citation>
    <scope>NUCLEOTIDE SEQUENCE [LARGE SCALE GENOMIC DNA]</scope>
    <source>
        <strain evidence="4">JCM 17687</strain>
    </source>
</reference>
<name>A0ABP9JM57_9MICO</name>
<dbReference type="RefSeq" id="WP_345508697.1">
    <property type="nucleotide sequence ID" value="NZ_BAABIW010000024.1"/>
</dbReference>
<dbReference type="CDD" id="cd00085">
    <property type="entry name" value="HNHc"/>
    <property type="match status" value="1"/>
</dbReference>